<feature type="region of interest" description="Disordered" evidence="3">
    <location>
        <begin position="192"/>
        <end position="230"/>
    </location>
</feature>
<feature type="compositionally biased region" description="Gly residues" evidence="3">
    <location>
        <begin position="219"/>
        <end position="230"/>
    </location>
</feature>
<dbReference type="RefSeq" id="WP_229841716.1">
    <property type="nucleotide sequence ID" value="NZ_BMQA01000151.1"/>
</dbReference>
<evidence type="ECO:0000259" key="4">
    <source>
        <dbReference type="PROSITE" id="PS50160"/>
    </source>
</evidence>
<feature type="domain" description="ATP-dependent DNA ligase family profile" evidence="4">
    <location>
        <begin position="101"/>
        <end position="230"/>
    </location>
</feature>
<keyword evidence="2" id="KW-0436">Ligase</keyword>
<dbReference type="InterPro" id="IPR050191">
    <property type="entry name" value="ATP-dep_DNA_ligase"/>
</dbReference>
<evidence type="ECO:0000256" key="2">
    <source>
        <dbReference type="ARBA" id="ARBA00022598"/>
    </source>
</evidence>
<dbReference type="AlphaFoldDB" id="A0A917PE01"/>
<reference evidence="5" key="1">
    <citation type="journal article" date="2014" name="Int. J. Syst. Evol. Microbiol.">
        <title>Complete genome sequence of Corynebacterium casei LMG S-19264T (=DSM 44701T), isolated from a smear-ripened cheese.</title>
        <authorList>
            <consortium name="US DOE Joint Genome Institute (JGI-PGF)"/>
            <person name="Walter F."/>
            <person name="Albersmeier A."/>
            <person name="Kalinowski J."/>
            <person name="Ruckert C."/>
        </authorList>
    </citation>
    <scope>NUCLEOTIDE SEQUENCE</scope>
    <source>
        <strain evidence="5">JCM 3086</strain>
    </source>
</reference>
<evidence type="ECO:0000256" key="1">
    <source>
        <dbReference type="ARBA" id="ARBA00007572"/>
    </source>
</evidence>
<proteinExistence type="inferred from homology"/>
<dbReference type="GO" id="GO:0006310">
    <property type="term" value="P:DNA recombination"/>
    <property type="evidence" value="ECO:0007669"/>
    <property type="project" value="InterPro"/>
</dbReference>
<dbReference type="PANTHER" id="PTHR45674">
    <property type="entry name" value="DNA LIGASE 1/3 FAMILY MEMBER"/>
    <property type="match status" value="1"/>
</dbReference>
<name>A0A917PE01_9ACTN</name>
<dbReference type="Gene3D" id="3.30.470.30">
    <property type="entry name" value="DNA ligase/mRNA capping enzyme"/>
    <property type="match status" value="1"/>
</dbReference>
<keyword evidence="6" id="KW-1185">Reference proteome</keyword>
<dbReference type="EMBL" id="BMQA01000151">
    <property type="protein sequence ID" value="GGJ72511.1"/>
    <property type="molecule type" value="Genomic_DNA"/>
</dbReference>
<gene>
    <name evidence="5" type="ORF">GCM10010121_098920</name>
</gene>
<dbReference type="InterPro" id="IPR012310">
    <property type="entry name" value="DNA_ligase_ATP-dep_cent"/>
</dbReference>
<comment type="similarity">
    <text evidence="1">Belongs to the ATP-dependent DNA ligase family.</text>
</comment>
<dbReference type="Proteomes" id="UP000657574">
    <property type="component" value="Unassembled WGS sequence"/>
</dbReference>
<dbReference type="SUPFAM" id="SSF56091">
    <property type="entry name" value="DNA ligase/mRNA capping enzyme, catalytic domain"/>
    <property type="match status" value="1"/>
</dbReference>
<dbReference type="GO" id="GO:0006281">
    <property type="term" value="P:DNA repair"/>
    <property type="evidence" value="ECO:0007669"/>
    <property type="project" value="InterPro"/>
</dbReference>
<evidence type="ECO:0000256" key="3">
    <source>
        <dbReference type="SAM" id="MobiDB-lite"/>
    </source>
</evidence>
<reference evidence="5" key="2">
    <citation type="submission" date="2020-09" db="EMBL/GenBank/DDBJ databases">
        <authorList>
            <person name="Sun Q."/>
            <person name="Ohkuma M."/>
        </authorList>
    </citation>
    <scope>NUCLEOTIDE SEQUENCE</scope>
    <source>
        <strain evidence="5">JCM 3086</strain>
    </source>
</reference>
<organism evidence="5 6">
    <name type="scientific">Streptomyces brasiliensis</name>
    <dbReference type="NCBI Taxonomy" id="1954"/>
    <lineage>
        <taxon>Bacteria</taxon>
        <taxon>Bacillati</taxon>
        <taxon>Actinomycetota</taxon>
        <taxon>Actinomycetes</taxon>
        <taxon>Kitasatosporales</taxon>
        <taxon>Streptomycetaceae</taxon>
        <taxon>Streptomyces</taxon>
    </lineage>
</organism>
<dbReference type="PANTHER" id="PTHR45674:SF4">
    <property type="entry name" value="DNA LIGASE 1"/>
    <property type="match status" value="1"/>
</dbReference>
<evidence type="ECO:0000313" key="5">
    <source>
        <dbReference type="EMBL" id="GGJ72511.1"/>
    </source>
</evidence>
<dbReference type="Pfam" id="PF01068">
    <property type="entry name" value="DNA_ligase_A_M"/>
    <property type="match status" value="1"/>
</dbReference>
<comment type="caution">
    <text evidence="5">The sequence shown here is derived from an EMBL/GenBank/DDBJ whole genome shotgun (WGS) entry which is preliminary data.</text>
</comment>
<dbReference type="CDD" id="cd07906">
    <property type="entry name" value="Adenylation_DNA_ligase_LigD_LigC"/>
    <property type="match status" value="1"/>
</dbReference>
<evidence type="ECO:0000313" key="6">
    <source>
        <dbReference type="Proteomes" id="UP000657574"/>
    </source>
</evidence>
<protein>
    <recommendedName>
        <fullName evidence="4">ATP-dependent DNA ligase family profile domain-containing protein</fullName>
    </recommendedName>
</protein>
<dbReference type="PROSITE" id="PS50160">
    <property type="entry name" value="DNA_LIGASE_A3"/>
    <property type="match status" value="1"/>
</dbReference>
<dbReference type="GO" id="GO:0005524">
    <property type="term" value="F:ATP binding"/>
    <property type="evidence" value="ECO:0007669"/>
    <property type="project" value="InterPro"/>
</dbReference>
<accession>A0A917PE01</accession>
<sequence>MLAVIGPRPTPETEAEYAYETLWNGARVLAHLPGDGTVRLLSATRLDVTAQYPEFQSLASALPAPEAVLDGEIVALDSEGHPSVERLQQRMSLHHPDAVAHAIKDLPVHLMIFDILYLGEPTVQLPYTSRRDLLDDLNLAGPGIAVPAAWPALASQALEESVREGFDGMVAKRLTSPYLPGRRSRDWIKIKQREGRSQTAEALGRPLPRAHGAGPPGPGGACQGLGPRGC</sequence>
<dbReference type="Gene3D" id="3.30.1490.70">
    <property type="match status" value="1"/>
</dbReference>
<feature type="compositionally biased region" description="Low complexity" evidence="3">
    <location>
        <begin position="204"/>
        <end position="213"/>
    </location>
</feature>
<dbReference type="GO" id="GO:0003910">
    <property type="term" value="F:DNA ligase (ATP) activity"/>
    <property type="evidence" value="ECO:0007669"/>
    <property type="project" value="InterPro"/>
</dbReference>